<protein>
    <submittedName>
        <fullName evidence="2">Rhodanese-like domain-containing protein</fullName>
    </submittedName>
</protein>
<dbReference type="InterPro" id="IPR001763">
    <property type="entry name" value="Rhodanese-like_dom"/>
</dbReference>
<dbReference type="AlphaFoldDB" id="A0A9D2I6V2"/>
<proteinExistence type="predicted"/>
<dbReference type="EMBL" id="DWYY01000077">
    <property type="protein sequence ID" value="HJA92934.1"/>
    <property type="molecule type" value="Genomic_DNA"/>
</dbReference>
<dbReference type="Proteomes" id="UP000886858">
    <property type="component" value="Unassembled WGS sequence"/>
</dbReference>
<name>A0A9D2I6V2_9FIRM</name>
<organism evidence="2 3">
    <name type="scientific">Candidatus Eisenbergiella merdipullorum</name>
    <dbReference type="NCBI Taxonomy" id="2838553"/>
    <lineage>
        <taxon>Bacteria</taxon>
        <taxon>Bacillati</taxon>
        <taxon>Bacillota</taxon>
        <taxon>Clostridia</taxon>
        <taxon>Lachnospirales</taxon>
        <taxon>Lachnospiraceae</taxon>
        <taxon>Eisenbergiella</taxon>
    </lineage>
</organism>
<sequence length="102" mass="11319">MSIFQMFGKKTDINEGVKRSQETPGAVLLDVRTAAEYAGGHIPGSVNLPLDRLNEIRIEKKVPLFVYCQSGMRSRAACAQLREMGYEAENIGGIAEYRGRLE</sequence>
<dbReference type="InterPro" id="IPR036873">
    <property type="entry name" value="Rhodanese-like_dom_sf"/>
</dbReference>
<feature type="domain" description="Rhodanese" evidence="1">
    <location>
        <begin position="22"/>
        <end position="102"/>
    </location>
</feature>
<evidence type="ECO:0000259" key="1">
    <source>
        <dbReference type="PROSITE" id="PS50206"/>
    </source>
</evidence>
<accession>A0A9D2I6V2</accession>
<dbReference type="InterPro" id="IPR050229">
    <property type="entry name" value="GlpE_sulfurtransferase"/>
</dbReference>
<evidence type="ECO:0000313" key="3">
    <source>
        <dbReference type="Proteomes" id="UP000886858"/>
    </source>
</evidence>
<dbReference type="Pfam" id="PF00581">
    <property type="entry name" value="Rhodanese"/>
    <property type="match status" value="1"/>
</dbReference>
<dbReference type="CDD" id="cd00158">
    <property type="entry name" value="RHOD"/>
    <property type="match status" value="1"/>
</dbReference>
<dbReference type="SMART" id="SM00450">
    <property type="entry name" value="RHOD"/>
    <property type="match status" value="1"/>
</dbReference>
<dbReference type="PANTHER" id="PTHR43031">
    <property type="entry name" value="FAD-DEPENDENT OXIDOREDUCTASE"/>
    <property type="match status" value="1"/>
</dbReference>
<dbReference type="Gene3D" id="3.40.250.10">
    <property type="entry name" value="Rhodanese-like domain"/>
    <property type="match status" value="1"/>
</dbReference>
<evidence type="ECO:0000313" key="2">
    <source>
        <dbReference type="EMBL" id="HJA92934.1"/>
    </source>
</evidence>
<gene>
    <name evidence="2" type="ORF">H9717_07430</name>
</gene>
<reference evidence="2" key="1">
    <citation type="journal article" date="2021" name="PeerJ">
        <title>Extensive microbial diversity within the chicken gut microbiome revealed by metagenomics and culture.</title>
        <authorList>
            <person name="Gilroy R."/>
            <person name="Ravi A."/>
            <person name="Getino M."/>
            <person name="Pursley I."/>
            <person name="Horton D.L."/>
            <person name="Alikhan N.F."/>
            <person name="Baker D."/>
            <person name="Gharbi K."/>
            <person name="Hall N."/>
            <person name="Watson M."/>
            <person name="Adriaenssens E.M."/>
            <person name="Foster-Nyarko E."/>
            <person name="Jarju S."/>
            <person name="Secka A."/>
            <person name="Antonio M."/>
            <person name="Oren A."/>
            <person name="Chaudhuri R.R."/>
            <person name="La Ragione R."/>
            <person name="Hildebrand F."/>
            <person name="Pallen M.J."/>
        </authorList>
    </citation>
    <scope>NUCLEOTIDE SEQUENCE</scope>
    <source>
        <strain evidence="2">CHK179-7159</strain>
    </source>
</reference>
<dbReference type="PANTHER" id="PTHR43031:SF1">
    <property type="entry name" value="PYRIDINE NUCLEOTIDE-DISULPHIDE OXIDOREDUCTASE"/>
    <property type="match status" value="1"/>
</dbReference>
<comment type="caution">
    <text evidence="2">The sequence shown here is derived from an EMBL/GenBank/DDBJ whole genome shotgun (WGS) entry which is preliminary data.</text>
</comment>
<dbReference type="SUPFAM" id="SSF52821">
    <property type="entry name" value="Rhodanese/Cell cycle control phosphatase"/>
    <property type="match status" value="1"/>
</dbReference>
<reference evidence="2" key="2">
    <citation type="submission" date="2021-04" db="EMBL/GenBank/DDBJ databases">
        <authorList>
            <person name="Gilroy R."/>
        </authorList>
    </citation>
    <scope>NUCLEOTIDE SEQUENCE</scope>
    <source>
        <strain evidence="2">CHK179-7159</strain>
    </source>
</reference>
<dbReference type="PROSITE" id="PS50206">
    <property type="entry name" value="RHODANESE_3"/>
    <property type="match status" value="1"/>
</dbReference>